<comment type="similarity">
    <text evidence="5">Belongs to the small GTPase superfamily. Arf family.</text>
</comment>
<comment type="caution">
    <text evidence="6">The sequence shown here is derived from an EMBL/GenBank/DDBJ whole genome shotgun (WGS) entry which is preliminary data.</text>
</comment>
<evidence type="ECO:0000313" key="7">
    <source>
        <dbReference type="Proteomes" id="UP000187209"/>
    </source>
</evidence>
<dbReference type="InterPro" id="IPR027417">
    <property type="entry name" value="P-loop_NTPase"/>
</dbReference>
<accession>A0A1R2BP27</accession>
<dbReference type="GO" id="GO:0003924">
    <property type="term" value="F:GTPase activity"/>
    <property type="evidence" value="ECO:0007669"/>
    <property type="project" value="InterPro"/>
</dbReference>
<keyword evidence="4" id="KW-0479">Metal-binding</keyword>
<dbReference type="SUPFAM" id="SSF52540">
    <property type="entry name" value="P-loop containing nucleoside triphosphate hydrolases"/>
    <property type="match status" value="1"/>
</dbReference>
<organism evidence="6 7">
    <name type="scientific">Stentor coeruleus</name>
    <dbReference type="NCBI Taxonomy" id="5963"/>
    <lineage>
        <taxon>Eukaryota</taxon>
        <taxon>Sar</taxon>
        <taxon>Alveolata</taxon>
        <taxon>Ciliophora</taxon>
        <taxon>Postciliodesmatophora</taxon>
        <taxon>Heterotrichea</taxon>
        <taxon>Heterotrichida</taxon>
        <taxon>Stentoridae</taxon>
        <taxon>Stentor</taxon>
    </lineage>
</organism>
<dbReference type="PROSITE" id="PS51417">
    <property type="entry name" value="ARF"/>
    <property type="match status" value="1"/>
</dbReference>
<evidence type="ECO:0000256" key="1">
    <source>
        <dbReference type="ARBA" id="ARBA00022741"/>
    </source>
</evidence>
<keyword evidence="2 3" id="KW-0342">GTP-binding</keyword>
<evidence type="ECO:0000256" key="3">
    <source>
        <dbReference type="PIRSR" id="PIRSR606689-1"/>
    </source>
</evidence>
<sequence length="177" mass="19754">MGSLLAKVRSLFAKKMEMVIVGLENSGKTTFMNFLSEGSPGESVPTIGLNVKTVNKGNLIIKVWDLGGQVQYRTEWGRYARGTNVIIFVVDASAIDLISYSRKELHSMLEDRDLAGIPLLVLANKIDLNPHLTEPEIIKGLNLDYVIDNSWLVISISSLRGTNIERVVDWLLNLEKR</sequence>
<reference evidence="6 7" key="1">
    <citation type="submission" date="2016-11" db="EMBL/GenBank/DDBJ databases">
        <title>The macronuclear genome of Stentor coeruleus: a giant cell with tiny introns.</title>
        <authorList>
            <person name="Slabodnick M."/>
            <person name="Ruby J.G."/>
            <person name="Reiff S.B."/>
            <person name="Swart E.C."/>
            <person name="Gosai S."/>
            <person name="Prabakaran S."/>
            <person name="Witkowska E."/>
            <person name="Larue G.E."/>
            <person name="Fisher S."/>
            <person name="Freeman R.M."/>
            <person name="Gunawardena J."/>
            <person name="Chu W."/>
            <person name="Stover N.A."/>
            <person name="Gregory B.D."/>
            <person name="Nowacki M."/>
            <person name="Derisi J."/>
            <person name="Roy S.W."/>
            <person name="Marshall W.F."/>
            <person name="Sood P."/>
        </authorList>
    </citation>
    <scope>NUCLEOTIDE SEQUENCE [LARGE SCALE GENOMIC DNA]</scope>
    <source>
        <strain evidence="6">WM001</strain>
    </source>
</reference>
<dbReference type="SMART" id="SM00178">
    <property type="entry name" value="SAR"/>
    <property type="match status" value="1"/>
</dbReference>
<evidence type="ECO:0000256" key="2">
    <source>
        <dbReference type="ARBA" id="ARBA00023134"/>
    </source>
</evidence>
<dbReference type="GO" id="GO:0005525">
    <property type="term" value="F:GTP binding"/>
    <property type="evidence" value="ECO:0007669"/>
    <property type="project" value="UniProtKB-KW"/>
</dbReference>
<dbReference type="FunFam" id="3.40.50.300:FF:001120">
    <property type="entry name" value="ADP-ribosylation factor family"/>
    <property type="match status" value="1"/>
</dbReference>
<dbReference type="PANTHER" id="PTHR45732:SF2">
    <property type="entry name" value="ADP-RIBOSYLATION FACTOR LIKE PROTEIN"/>
    <property type="match status" value="1"/>
</dbReference>
<feature type="binding site" evidence="3">
    <location>
        <begin position="124"/>
        <end position="127"/>
    </location>
    <ligand>
        <name>GTP</name>
        <dbReference type="ChEBI" id="CHEBI:37565"/>
    </ligand>
</feature>
<feature type="binding site" evidence="4">
    <location>
        <position position="29"/>
    </location>
    <ligand>
        <name>Mg(2+)</name>
        <dbReference type="ChEBI" id="CHEBI:18420"/>
    </ligand>
</feature>
<dbReference type="PRINTS" id="PR00328">
    <property type="entry name" value="SAR1GTPBP"/>
</dbReference>
<feature type="binding site" evidence="3">
    <location>
        <begin position="22"/>
        <end position="29"/>
    </location>
    <ligand>
        <name>GTP</name>
        <dbReference type="ChEBI" id="CHEBI:37565"/>
    </ligand>
</feature>
<dbReference type="AlphaFoldDB" id="A0A1R2BP27"/>
<dbReference type="Pfam" id="PF00025">
    <property type="entry name" value="Arf"/>
    <property type="match status" value="1"/>
</dbReference>
<name>A0A1R2BP27_9CILI</name>
<evidence type="ECO:0000256" key="5">
    <source>
        <dbReference type="RuleBase" id="RU003925"/>
    </source>
</evidence>
<dbReference type="Proteomes" id="UP000187209">
    <property type="component" value="Unassembled WGS sequence"/>
</dbReference>
<keyword evidence="7" id="KW-1185">Reference proteome</keyword>
<dbReference type="InterPro" id="IPR006689">
    <property type="entry name" value="Small_GTPase_ARF/SAR"/>
</dbReference>
<evidence type="ECO:0000313" key="6">
    <source>
        <dbReference type="EMBL" id="OMJ78460.1"/>
    </source>
</evidence>
<gene>
    <name evidence="6" type="ORF">SteCoe_21698</name>
</gene>
<keyword evidence="4" id="KW-0460">Magnesium</keyword>
<proteinExistence type="inferred from homology"/>
<dbReference type="InterPro" id="IPR005225">
    <property type="entry name" value="Small_GTP-bd"/>
</dbReference>
<dbReference type="EMBL" id="MPUH01000520">
    <property type="protein sequence ID" value="OMJ78460.1"/>
    <property type="molecule type" value="Genomic_DNA"/>
</dbReference>
<dbReference type="SMART" id="SM00175">
    <property type="entry name" value="RAB"/>
    <property type="match status" value="1"/>
</dbReference>
<dbReference type="NCBIfam" id="TIGR00231">
    <property type="entry name" value="small_GTP"/>
    <property type="match status" value="1"/>
</dbReference>
<keyword evidence="1 3" id="KW-0547">Nucleotide-binding</keyword>
<dbReference type="GO" id="GO:0046872">
    <property type="term" value="F:metal ion binding"/>
    <property type="evidence" value="ECO:0007669"/>
    <property type="project" value="UniProtKB-KW"/>
</dbReference>
<protein>
    <submittedName>
        <fullName evidence="6">Uncharacterized protein</fullName>
    </submittedName>
</protein>
<feature type="binding site" evidence="3">
    <location>
        <position position="68"/>
    </location>
    <ligand>
        <name>GTP</name>
        <dbReference type="ChEBI" id="CHEBI:37565"/>
    </ligand>
</feature>
<dbReference type="PANTHER" id="PTHR45732">
    <property type="entry name" value="ADP-RIBOSYLATION FACTOR-LIKE PROTEIN 8"/>
    <property type="match status" value="1"/>
</dbReference>
<evidence type="ECO:0000256" key="4">
    <source>
        <dbReference type="PIRSR" id="PIRSR606689-2"/>
    </source>
</evidence>
<dbReference type="OrthoDB" id="2011769at2759"/>
<feature type="binding site" evidence="4">
    <location>
        <position position="46"/>
    </location>
    <ligand>
        <name>Mg(2+)</name>
        <dbReference type="ChEBI" id="CHEBI:18420"/>
    </ligand>
</feature>
<dbReference type="SMART" id="SM00177">
    <property type="entry name" value="ARF"/>
    <property type="match status" value="1"/>
</dbReference>
<dbReference type="Gene3D" id="3.40.50.300">
    <property type="entry name" value="P-loop containing nucleotide triphosphate hydrolases"/>
    <property type="match status" value="1"/>
</dbReference>